<dbReference type="EMBL" id="BAEG01000038">
    <property type="protein sequence ID" value="GAB13394.1"/>
    <property type="molecule type" value="Genomic_DNA"/>
</dbReference>
<accession>H0QKP3</accession>
<dbReference type="Proteomes" id="UP000003828">
    <property type="component" value="Unassembled WGS sequence"/>
</dbReference>
<evidence type="ECO:0000313" key="2">
    <source>
        <dbReference type="Proteomes" id="UP000003828"/>
    </source>
</evidence>
<protein>
    <recommendedName>
        <fullName evidence="3">DUF222 domain-containing protein</fullName>
    </recommendedName>
</protein>
<gene>
    <name evidence="1" type="ORF">ARGLB_038_00010</name>
</gene>
<sequence>MDGFGNSALTAGAAPHGGVLQAAAVPDILLPEAVFPLTAFPEDVVADRAVPFDGLADDGLADDGLPYDDGLTAAYPASFPEDPFPEALFADRPVAQDLLDDGACDEDPFGDGVRSSAASCRYVAAGSFARDRTTTPGWFLPAADLTAGGAGLIDQIRGYENIKCWAAGQQARLAVAFEIRHREEHAELGEQGSPETLLAEDLGKKRPKAQSMGAAEQIALARGESPNRGGRFLGMAKALVKEMPHTLGALDTGQLNEERTIHVVKETACLSVEDRVAFDEELAADTGTFNG</sequence>
<comment type="caution">
    <text evidence="1">The sequence shown here is derived from an EMBL/GenBank/DDBJ whole genome shotgun (WGS) entry which is preliminary data.</text>
</comment>
<evidence type="ECO:0008006" key="3">
    <source>
        <dbReference type="Google" id="ProtNLM"/>
    </source>
</evidence>
<organism evidence="1 2">
    <name type="scientific">Arthrobacter globiformis (strain ATCC 8010 / DSM 20124 / JCM 1332 / NBRC 12137 / NCIMB 8907 / NRRL B-2979 / 168)</name>
    <dbReference type="NCBI Taxonomy" id="1077972"/>
    <lineage>
        <taxon>Bacteria</taxon>
        <taxon>Bacillati</taxon>
        <taxon>Actinomycetota</taxon>
        <taxon>Actinomycetes</taxon>
        <taxon>Micrococcales</taxon>
        <taxon>Micrococcaceae</taxon>
        <taxon>Arthrobacter</taxon>
    </lineage>
</organism>
<feature type="non-terminal residue" evidence="1">
    <location>
        <position position="291"/>
    </location>
</feature>
<name>H0QKP3_ARTG1</name>
<proteinExistence type="predicted"/>
<dbReference type="eggNOG" id="COG1403">
    <property type="taxonomic scope" value="Bacteria"/>
</dbReference>
<evidence type="ECO:0000313" key="1">
    <source>
        <dbReference type="EMBL" id="GAB13394.1"/>
    </source>
</evidence>
<reference evidence="1 2" key="1">
    <citation type="submission" date="2011-12" db="EMBL/GenBank/DDBJ databases">
        <title>Whole genome shotgun sequence of Arthrobacter globiformis NBRC 12137.</title>
        <authorList>
            <person name="Miyazawa S."/>
            <person name="Hosoyama A."/>
            <person name="Tsuchikane K."/>
            <person name="Katsumata H."/>
            <person name="Yamazaki S."/>
            <person name="Fujita N."/>
        </authorList>
    </citation>
    <scope>NUCLEOTIDE SEQUENCE [LARGE SCALE GENOMIC DNA]</scope>
    <source>
        <strain evidence="1 2">NBRC 12137</strain>
    </source>
</reference>
<keyword evidence="2" id="KW-1185">Reference proteome</keyword>
<dbReference type="STRING" id="1077972.ARGLB_038_00010"/>
<dbReference type="AlphaFoldDB" id="H0QKP3"/>